<evidence type="ECO:0000256" key="3">
    <source>
        <dbReference type="ARBA" id="ARBA00007985"/>
    </source>
</evidence>
<comment type="caution">
    <text evidence="10">The sequence shown here is derived from an EMBL/GenBank/DDBJ whole genome shotgun (WGS) entry which is preliminary data.</text>
</comment>
<dbReference type="InterPro" id="IPR006218">
    <property type="entry name" value="DAHP1/KDSA"/>
</dbReference>
<organism evidence="10">
    <name type="scientific">Prosthecochloris aestuarii</name>
    <dbReference type="NCBI Taxonomy" id="1102"/>
    <lineage>
        <taxon>Bacteria</taxon>
        <taxon>Pseudomonadati</taxon>
        <taxon>Chlorobiota</taxon>
        <taxon>Chlorobiia</taxon>
        <taxon>Chlorobiales</taxon>
        <taxon>Chlorobiaceae</taxon>
        <taxon>Prosthecochloris</taxon>
    </lineage>
</organism>
<sequence length="359" mass="39630">MQKLQDLRVSSIKRLIAPRTLKDRVPVTEEIASTVTTGRREVEHILDGKDSRLLVIVGPCSIHDITSAMEYARRLKALREELREELCIVMRVYFEKPRTTIGWKGFINDPHLDGSFDIEHGLQHARQLLADINALGLPAATEFLDPFTPQYVSDLVSWAAIGARTIESQTHRQMASGLSMPVGFKNSTDGRLQVAIDALRSAMHSHSFLGIDSDGHSSVITTTGNPFGHIVLRGGSNRPNYDEHNIAEAEERLERAGLARTIMVDCSHANSGKKHEQQSKVWDSIIRQRVQGTESIIGVMIESNLFCGSQPFPEGDPSSLKYGVSITDACISWDETASLLRDGAERLHAAKQQAAVSGE</sequence>
<evidence type="ECO:0000256" key="5">
    <source>
        <dbReference type="ARBA" id="ARBA00022679"/>
    </source>
</evidence>
<reference evidence="10" key="1">
    <citation type="journal article" date="2020" name="mSystems">
        <title>Genome- and Community-Level Interaction Insights into Carbon Utilization and Element Cycling Functions of Hydrothermarchaeota in Hydrothermal Sediment.</title>
        <authorList>
            <person name="Zhou Z."/>
            <person name="Liu Y."/>
            <person name="Xu W."/>
            <person name="Pan J."/>
            <person name="Luo Z.H."/>
            <person name="Li M."/>
        </authorList>
    </citation>
    <scope>NUCLEOTIDE SEQUENCE [LARGE SCALE GENOMIC DNA]</scope>
    <source>
        <strain evidence="10">SpSt-1181</strain>
    </source>
</reference>
<evidence type="ECO:0000313" key="10">
    <source>
        <dbReference type="EMBL" id="HED31278.1"/>
    </source>
</evidence>
<evidence type="ECO:0000259" key="9">
    <source>
        <dbReference type="Pfam" id="PF00793"/>
    </source>
</evidence>
<dbReference type="NCBIfam" id="NF009396">
    <property type="entry name" value="PRK12756.1"/>
    <property type="match status" value="1"/>
</dbReference>
<comment type="similarity">
    <text evidence="3 8">Belongs to the class-I DAHP synthase family.</text>
</comment>
<dbReference type="PANTHER" id="PTHR21225">
    <property type="entry name" value="PHOSPHO-2-DEHYDRO-3-DEOXYHEPTONATE ALDOLASE DAHP SYNTHETASE"/>
    <property type="match status" value="1"/>
</dbReference>
<dbReference type="NCBIfam" id="TIGR00034">
    <property type="entry name" value="aroFGH"/>
    <property type="match status" value="1"/>
</dbReference>
<dbReference type="Proteomes" id="UP000886335">
    <property type="component" value="Unassembled WGS sequence"/>
</dbReference>
<evidence type="ECO:0000256" key="8">
    <source>
        <dbReference type="PIRNR" id="PIRNR001361"/>
    </source>
</evidence>
<dbReference type="InterPro" id="IPR006219">
    <property type="entry name" value="DAHP_synth_1"/>
</dbReference>
<dbReference type="FunFam" id="3.20.20.70:FF:000005">
    <property type="entry name" value="Phospho-2-dehydro-3-deoxyheptonate aldolase"/>
    <property type="match status" value="1"/>
</dbReference>
<comment type="pathway">
    <text evidence="2 8">Metabolic intermediate biosynthesis; chorismate biosynthesis; chorismate from D-erythrose 4-phosphate and phosphoenolpyruvate: step 1/7.</text>
</comment>
<dbReference type="GO" id="GO:0009423">
    <property type="term" value="P:chorismate biosynthetic process"/>
    <property type="evidence" value="ECO:0007669"/>
    <property type="project" value="UniProtKB-UniPathway"/>
</dbReference>
<dbReference type="SUPFAM" id="SSF51569">
    <property type="entry name" value="Aldolase"/>
    <property type="match status" value="1"/>
</dbReference>
<dbReference type="PIRSF" id="PIRSF001361">
    <property type="entry name" value="DAHP_synthase"/>
    <property type="match status" value="1"/>
</dbReference>
<dbReference type="GO" id="GO:0005737">
    <property type="term" value="C:cytoplasm"/>
    <property type="evidence" value="ECO:0007669"/>
    <property type="project" value="TreeGrafter"/>
</dbReference>
<dbReference type="GO" id="GO:0008652">
    <property type="term" value="P:amino acid biosynthetic process"/>
    <property type="evidence" value="ECO:0007669"/>
    <property type="project" value="UniProtKB-KW"/>
</dbReference>
<accession>A0A831SSG7</accession>
<keyword evidence="5 8" id="KW-0808">Transferase</keyword>
<dbReference type="InterPro" id="IPR013785">
    <property type="entry name" value="Aldolase_TIM"/>
</dbReference>
<proteinExistence type="inferred from homology"/>
<dbReference type="PANTHER" id="PTHR21225:SF10">
    <property type="entry name" value="PHOSPHO-2-DEHYDRO-3-DEOXYHEPTONATE ALDOLASE, TYR-SENSITIVE"/>
    <property type="match status" value="1"/>
</dbReference>
<dbReference type="EC" id="2.5.1.54" evidence="8"/>
<dbReference type="Gene3D" id="3.20.20.70">
    <property type="entry name" value="Aldolase class I"/>
    <property type="match status" value="1"/>
</dbReference>
<feature type="domain" description="DAHP synthetase I/KDSA" evidence="9">
    <location>
        <begin position="44"/>
        <end position="339"/>
    </location>
</feature>
<dbReference type="GO" id="GO:0003849">
    <property type="term" value="F:3-deoxy-7-phosphoheptulonate synthase activity"/>
    <property type="evidence" value="ECO:0007669"/>
    <property type="project" value="UniProtKB-EC"/>
</dbReference>
<dbReference type="UniPathway" id="UPA00053">
    <property type="reaction ID" value="UER00084"/>
</dbReference>
<comment type="catalytic activity">
    <reaction evidence="7 8">
        <text>D-erythrose 4-phosphate + phosphoenolpyruvate + H2O = 7-phospho-2-dehydro-3-deoxy-D-arabino-heptonate + phosphate</text>
        <dbReference type="Rhea" id="RHEA:14717"/>
        <dbReference type="ChEBI" id="CHEBI:15377"/>
        <dbReference type="ChEBI" id="CHEBI:16897"/>
        <dbReference type="ChEBI" id="CHEBI:43474"/>
        <dbReference type="ChEBI" id="CHEBI:58394"/>
        <dbReference type="ChEBI" id="CHEBI:58702"/>
        <dbReference type="EC" id="2.5.1.54"/>
    </reaction>
</comment>
<evidence type="ECO:0000256" key="1">
    <source>
        <dbReference type="ARBA" id="ARBA00003726"/>
    </source>
</evidence>
<evidence type="ECO:0000256" key="7">
    <source>
        <dbReference type="ARBA" id="ARBA00047508"/>
    </source>
</evidence>
<dbReference type="GO" id="GO:0009073">
    <property type="term" value="P:aromatic amino acid family biosynthetic process"/>
    <property type="evidence" value="ECO:0007669"/>
    <property type="project" value="UniProtKB-KW"/>
</dbReference>
<protein>
    <recommendedName>
        <fullName evidence="8">Phospho-2-dehydro-3-deoxyheptonate aldolase</fullName>
        <ecNumber evidence="8">2.5.1.54</ecNumber>
    </recommendedName>
</protein>
<name>A0A831SSG7_PROAE</name>
<dbReference type="EMBL" id="DSBW01000141">
    <property type="protein sequence ID" value="HED31278.1"/>
    <property type="molecule type" value="Genomic_DNA"/>
</dbReference>
<evidence type="ECO:0000256" key="4">
    <source>
        <dbReference type="ARBA" id="ARBA00022605"/>
    </source>
</evidence>
<gene>
    <name evidence="10" type="ORF">ENN50_06285</name>
</gene>
<evidence type="ECO:0000256" key="6">
    <source>
        <dbReference type="ARBA" id="ARBA00023141"/>
    </source>
</evidence>
<keyword evidence="4 8" id="KW-0028">Amino-acid biosynthesis</keyword>
<dbReference type="NCBIfam" id="NF009395">
    <property type="entry name" value="PRK12755.1"/>
    <property type="match status" value="1"/>
</dbReference>
<comment type="function">
    <text evidence="1 8">Stereospecific condensation of phosphoenolpyruvate (PEP) and D-erythrose-4-phosphate (E4P) giving rise to 3-deoxy-D-arabino-heptulosonate-7-phosphate (DAHP).</text>
</comment>
<keyword evidence="6 8" id="KW-0057">Aromatic amino acid biosynthesis</keyword>
<dbReference type="AlphaFoldDB" id="A0A831SSG7"/>
<dbReference type="Pfam" id="PF00793">
    <property type="entry name" value="DAHP_synth_1"/>
    <property type="match status" value="1"/>
</dbReference>
<dbReference type="GO" id="GO:0042802">
    <property type="term" value="F:identical protein binding"/>
    <property type="evidence" value="ECO:0007669"/>
    <property type="project" value="UniProtKB-ARBA"/>
</dbReference>
<evidence type="ECO:0000256" key="2">
    <source>
        <dbReference type="ARBA" id="ARBA00004688"/>
    </source>
</evidence>